<sequence>MLFPKLYTGPSGKIISTGRQSRPTGQTLRVGSRPSEPVANYGGASQRLSSPLVDSAEGSTSDEWRRKERNHRVIDR</sequence>
<dbReference type="Proteomes" id="UP001302602">
    <property type="component" value="Unassembled WGS sequence"/>
</dbReference>
<organism evidence="2 3">
    <name type="scientific">Parathielavia appendiculata</name>
    <dbReference type="NCBI Taxonomy" id="2587402"/>
    <lineage>
        <taxon>Eukaryota</taxon>
        <taxon>Fungi</taxon>
        <taxon>Dikarya</taxon>
        <taxon>Ascomycota</taxon>
        <taxon>Pezizomycotina</taxon>
        <taxon>Sordariomycetes</taxon>
        <taxon>Sordariomycetidae</taxon>
        <taxon>Sordariales</taxon>
        <taxon>Chaetomiaceae</taxon>
        <taxon>Parathielavia</taxon>
    </lineage>
</organism>
<reference evidence="2" key="1">
    <citation type="journal article" date="2023" name="Mol. Phylogenet. Evol.">
        <title>Genome-scale phylogeny and comparative genomics of the fungal order Sordariales.</title>
        <authorList>
            <person name="Hensen N."/>
            <person name="Bonometti L."/>
            <person name="Westerberg I."/>
            <person name="Brannstrom I.O."/>
            <person name="Guillou S."/>
            <person name="Cros-Aarteil S."/>
            <person name="Calhoun S."/>
            <person name="Haridas S."/>
            <person name="Kuo A."/>
            <person name="Mondo S."/>
            <person name="Pangilinan J."/>
            <person name="Riley R."/>
            <person name="LaButti K."/>
            <person name="Andreopoulos B."/>
            <person name="Lipzen A."/>
            <person name="Chen C."/>
            <person name="Yan M."/>
            <person name="Daum C."/>
            <person name="Ng V."/>
            <person name="Clum A."/>
            <person name="Steindorff A."/>
            <person name="Ohm R.A."/>
            <person name="Martin F."/>
            <person name="Silar P."/>
            <person name="Natvig D.O."/>
            <person name="Lalanne C."/>
            <person name="Gautier V."/>
            <person name="Ament-Velasquez S.L."/>
            <person name="Kruys A."/>
            <person name="Hutchinson M.I."/>
            <person name="Powell A.J."/>
            <person name="Barry K."/>
            <person name="Miller A.N."/>
            <person name="Grigoriev I.V."/>
            <person name="Debuchy R."/>
            <person name="Gladieux P."/>
            <person name="Hiltunen Thoren M."/>
            <person name="Johannesson H."/>
        </authorList>
    </citation>
    <scope>NUCLEOTIDE SEQUENCE</scope>
    <source>
        <strain evidence="2">CBS 731.68</strain>
    </source>
</reference>
<reference evidence="2" key="2">
    <citation type="submission" date="2023-05" db="EMBL/GenBank/DDBJ databases">
        <authorList>
            <consortium name="Lawrence Berkeley National Laboratory"/>
            <person name="Steindorff A."/>
            <person name="Hensen N."/>
            <person name="Bonometti L."/>
            <person name="Westerberg I."/>
            <person name="Brannstrom I.O."/>
            <person name="Guillou S."/>
            <person name="Cros-Aarteil S."/>
            <person name="Calhoun S."/>
            <person name="Haridas S."/>
            <person name="Kuo A."/>
            <person name="Mondo S."/>
            <person name="Pangilinan J."/>
            <person name="Riley R."/>
            <person name="Labutti K."/>
            <person name="Andreopoulos B."/>
            <person name="Lipzen A."/>
            <person name="Chen C."/>
            <person name="Yanf M."/>
            <person name="Daum C."/>
            <person name="Ng V."/>
            <person name="Clum A."/>
            <person name="Ohm R."/>
            <person name="Martin F."/>
            <person name="Silar P."/>
            <person name="Natvig D."/>
            <person name="Lalanne C."/>
            <person name="Gautier V."/>
            <person name="Ament-Velasquez S.L."/>
            <person name="Kruys A."/>
            <person name="Hutchinson M.I."/>
            <person name="Powell A.J."/>
            <person name="Barry K."/>
            <person name="Miller A.N."/>
            <person name="Grigoriev I.V."/>
            <person name="Debuchy R."/>
            <person name="Gladieux P."/>
            <person name="Thoren M.H."/>
            <person name="Johannesson H."/>
        </authorList>
    </citation>
    <scope>NUCLEOTIDE SEQUENCE</scope>
    <source>
        <strain evidence="2">CBS 731.68</strain>
    </source>
</reference>
<dbReference type="AlphaFoldDB" id="A0AAN6Z3H1"/>
<protein>
    <submittedName>
        <fullName evidence="2">Uncharacterized protein</fullName>
    </submittedName>
</protein>
<gene>
    <name evidence="2" type="ORF">N657DRAFT_645036</name>
</gene>
<proteinExistence type="predicted"/>
<feature type="compositionally biased region" description="Polar residues" evidence="1">
    <location>
        <begin position="17"/>
        <end position="29"/>
    </location>
</feature>
<feature type="compositionally biased region" description="Basic and acidic residues" evidence="1">
    <location>
        <begin position="62"/>
        <end position="76"/>
    </location>
</feature>
<evidence type="ECO:0000256" key="1">
    <source>
        <dbReference type="SAM" id="MobiDB-lite"/>
    </source>
</evidence>
<dbReference type="EMBL" id="MU853228">
    <property type="protein sequence ID" value="KAK4123488.1"/>
    <property type="molecule type" value="Genomic_DNA"/>
</dbReference>
<dbReference type="RefSeq" id="XP_062647259.1">
    <property type="nucleotide sequence ID" value="XM_062792867.1"/>
</dbReference>
<evidence type="ECO:0000313" key="3">
    <source>
        <dbReference type="Proteomes" id="UP001302602"/>
    </source>
</evidence>
<comment type="caution">
    <text evidence="2">The sequence shown here is derived from an EMBL/GenBank/DDBJ whole genome shotgun (WGS) entry which is preliminary data.</text>
</comment>
<name>A0AAN6Z3H1_9PEZI</name>
<keyword evidence="3" id="KW-1185">Reference proteome</keyword>
<feature type="region of interest" description="Disordered" evidence="1">
    <location>
        <begin position="1"/>
        <end position="76"/>
    </location>
</feature>
<dbReference type="GeneID" id="87829636"/>
<accession>A0AAN6Z3H1</accession>
<evidence type="ECO:0000313" key="2">
    <source>
        <dbReference type="EMBL" id="KAK4123488.1"/>
    </source>
</evidence>